<reference evidence="2 3" key="1">
    <citation type="journal article" date="2019" name="Int. J. Syst. Evol. Microbiol.">
        <title>The Global Catalogue of Microorganisms (GCM) 10K type strain sequencing project: providing services to taxonomists for standard genome sequencing and annotation.</title>
        <authorList>
            <consortium name="The Broad Institute Genomics Platform"/>
            <consortium name="The Broad Institute Genome Sequencing Center for Infectious Disease"/>
            <person name="Wu L."/>
            <person name="Ma J."/>
        </authorList>
    </citation>
    <scope>NUCLEOTIDE SEQUENCE [LARGE SCALE GENOMIC DNA]</scope>
    <source>
        <strain evidence="2 3">JCM 15481</strain>
    </source>
</reference>
<sequence length="531" mass="58845">MDLTTFDAVLSRKPFGDSGYVREQMHRAFKRRLESLCVSVPAARHLLTALQHATPHLEYRTLGDPLLRRAVQQLLTPEVVGPRRKSLSPQSAAHVLETIAQHVEAGAANGPLQGESAGARWLGDPSRTPWIWSPDQDRGFAGHTFTRFIEQQFGAELAQPSESDLAVLRQGCRLLDELLPLTSRGALSHTHLIGLTPGTDAWAGKSSSSQFTVVGIIFLNRKLLQNPWWVAEHLLHEALHQKLYDFRHAHSMLTRDLDDSPNAPGDVSRVVSLWNVPGVDGNNRWDVHRVMAAFHVYVHLALLCSLAEQHASRLRDTYGPLDAPRPMTASRKAFARAHYLAESLRAECWDELGLAGRRMVDWLNAVLDAMDQTPPPAGSFLHLLLDRYLKEARRLREAPVTDDLATTLAALGRSEAETFREVLSAVGAKDPLDTRTAEQAPRPARDDRATDGTADRAEHHATFAQQRQRIADTLLRLAPNGYSLDSLCRPAGRSADEMVRAMVETSSRELAATSAATPANPDRRPRHRPSS</sequence>
<keyword evidence="3" id="KW-1185">Reference proteome</keyword>
<accession>A0ABN2XQF9</accession>
<protein>
    <recommendedName>
        <fullName evidence="4">HEXXH motif domain-containing protein</fullName>
    </recommendedName>
</protein>
<proteinExistence type="predicted"/>
<feature type="region of interest" description="Disordered" evidence="1">
    <location>
        <begin position="430"/>
        <end position="465"/>
    </location>
</feature>
<organism evidence="2 3">
    <name type="scientific">Streptomyces synnematoformans</name>
    <dbReference type="NCBI Taxonomy" id="415721"/>
    <lineage>
        <taxon>Bacteria</taxon>
        <taxon>Bacillati</taxon>
        <taxon>Actinomycetota</taxon>
        <taxon>Actinomycetes</taxon>
        <taxon>Kitasatosporales</taxon>
        <taxon>Streptomycetaceae</taxon>
        <taxon>Streptomyces</taxon>
    </lineage>
</organism>
<evidence type="ECO:0000256" key="1">
    <source>
        <dbReference type="SAM" id="MobiDB-lite"/>
    </source>
</evidence>
<evidence type="ECO:0008006" key="4">
    <source>
        <dbReference type="Google" id="ProtNLM"/>
    </source>
</evidence>
<feature type="region of interest" description="Disordered" evidence="1">
    <location>
        <begin position="505"/>
        <end position="531"/>
    </location>
</feature>
<comment type="caution">
    <text evidence="2">The sequence shown here is derived from an EMBL/GenBank/DDBJ whole genome shotgun (WGS) entry which is preliminary data.</text>
</comment>
<feature type="compositionally biased region" description="Basic and acidic residues" evidence="1">
    <location>
        <begin position="443"/>
        <end position="461"/>
    </location>
</feature>
<name>A0ABN2XQF9_9ACTN</name>
<dbReference type="Proteomes" id="UP001500443">
    <property type="component" value="Unassembled WGS sequence"/>
</dbReference>
<dbReference type="EMBL" id="BAAAPF010000024">
    <property type="protein sequence ID" value="GAA2114744.1"/>
    <property type="molecule type" value="Genomic_DNA"/>
</dbReference>
<gene>
    <name evidence="2" type="ORF">GCM10009802_14370</name>
</gene>
<evidence type="ECO:0000313" key="3">
    <source>
        <dbReference type="Proteomes" id="UP001500443"/>
    </source>
</evidence>
<evidence type="ECO:0000313" key="2">
    <source>
        <dbReference type="EMBL" id="GAA2114744.1"/>
    </source>
</evidence>